<dbReference type="GO" id="GO:1990838">
    <property type="term" value="F:poly(U)-specific exoribonuclease activity, producing 3' uridine cyclic phosphate ends"/>
    <property type="evidence" value="ECO:0007669"/>
    <property type="project" value="UniProtKB-UniRule"/>
</dbReference>
<dbReference type="OMA" id="KTVVLQY"/>
<name>D8PZL2_SCHCM</name>
<evidence type="ECO:0000313" key="7">
    <source>
        <dbReference type="EMBL" id="EFI99460.1"/>
    </source>
</evidence>
<dbReference type="PANTHER" id="PTHR13522:SF3">
    <property type="entry name" value="U6 SNRNA PHOSPHODIESTERASE 1"/>
    <property type="match status" value="1"/>
</dbReference>
<evidence type="ECO:0000256" key="5">
    <source>
        <dbReference type="HAMAP-Rule" id="MF_03040"/>
    </source>
</evidence>
<organism evidence="8">
    <name type="scientific">Schizophyllum commune (strain H4-8 / FGSC 9210)</name>
    <name type="common">Split gill fungus</name>
    <dbReference type="NCBI Taxonomy" id="578458"/>
    <lineage>
        <taxon>Eukaryota</taxon>
        <taxon>Fungi</taxon>
        <taxon>Dikarya</taxon>
        <taxon>Basidiomycota</taxon>
        <taxon>Agaricomycotina</taxon>
        <taxon>Agaricomycetes</taxon>
        <taxon>Agaricomycetidae</taxon>
        <taxon>Agaricales</taxon>
        <taxon>Schizophyllaceae</taxon>
        <taxon>Schizophyllum</taxon>
    </lineage>
</organism>
<dbReference type="GO" id="GO:0016829">
    <property type="term" value="F:lyase activity"/>
    <property type="evidence" value="ECO:0007669"/>
    <property type="project" value="UniProtKB-KW"/>
</dbReference>
<dbReference type="InParanoid" id="D8PZL2"/>
<sequence>MKRKSAALVDYAGSDDNSSDSSSDEKPHTRKKTRASSTHEPSSSTSPPFATQPTSRPRKLPYLAPSITGPVHVDNPALHQGRIRSVPHVDGQWACHVYVPVTLKPRSALRDVLEDAIQRAKTSGMSAFHTFWDAETPRPELHISLSRPIFLRAHQREDLKRAVKRVARETQGFSTSFTSFSVLTNDENTRAFLTVDVGAGHPELAAMTSKLTPFLRSVRQQEYYSCPKYHASIGWTLLSPKYATSTSAVDGENDATVSANAAETSAIPATSIDTTFASIPAFPEGVVDGLNKTYGSRIVKVGLVEVGRVSVRIGKEVSSWALGS</sequence>
<proteinExistence type="inferred from homology"/>
<evidence type="ECO:0000256" key="4">
    <source>
        <dbReference type="ARBA" id="ARBA00023242"/>
    </source>
</evidence>
<dbReference type="HOGENOM" id="CLU_057212_1_0_1"/>
<dbReference type="AlphaFoldDB" id="D8PZL2"/>
<evidence type="ECO:0000256" key="1">
    <source>
        <dbReference type="ARBA" id="ARBA00022722"/>
    </source>
</evidence>
<reference evidence="7 8" key="1">
    <citation type="journal article" date="2010" name="Nat. Biotechnol.">
        <title>Genome sequence of the model mushroom Schizophyllum commune.</title>
        <authorList>
            <person name="Ohm R.A."/>
            <person name="de Jong J.F."/>
            <person name="Lugones L.G."/>
            <person name="Aerts A."/>
            <person name="Kothe E."/>
            <person name="Stajich J.E."/>
            <person name="de Vries R.P."/>
            <person name="Record E."/>
            <person name="Levasseur A."/>
            <person name="Baker S.E."/>
            <person name="Bartholomew K.A."/>
            <person name="Coutinho P.M."/>
            <person name="Erdmann S."/>
            <person name="Fowler T.J."/>
            <person name="Gathman A.C."/>
            <person name="Lombard V."/>
            <person name="Henrissat B."/>
            <person name="Knabe N."/>
            <person name="Kuees U."/>
            <person name="Lilly W.W."/>
            <person name="Lindquist E."/>
            <person name="Lucas S."/>
            <person name="Magnuson J.K."/>
            <person name="Piumi F."/>
            <person name="Raudaskoski M."/>
            <person name="Salamov A."/>
            <person name="Schmutz J."/>
            <person name="Schwarze F.W.M.R."/>
            <person name="vanKuyk P.A."/>
            <person name="Horton J.S."/>
            <person name="Grigoriev I.V."/>
            <person name="Woesten H.A.B."/>
        </authorList>
    </citation>
    <scope>NUCLEOTIDE SEQUENCE [LARGE SCALE GENOMIC DNA]</scope>
    <source>
        <strain evidence="8">H4-8 / FGSC 9210</strain>
    </source>
</reference>
<dbReference type="eggNOG" id="KOG3102">
    <property type="taxonomic scope" value="Eukaryota"/>
</dbReference>
<gene>
    <name evidence="5" type="primary">USB1</name>
    <name evidence="7" type="ORF">SCHCODRAFT_14810</name>
</gene>
<dbReference type="EC" id="3.1.4.-" evidence="5"/>
<keyword evidence="1 5" id="KW-0540">Nuclease</keyword>
<keyword evidence="2 5" id="KW-0378">Hydrolase</keyword>
<protein>
    <recommendedName>
        <fullName evidence="5">U6 snRNA phosphodiesterase</fullName>
        <ecNumber evidence="5">3.1.4.-</ecNumber>
    </recommendedName>
</protein>
<evidence type="ECO:0000256" key="6">
    <source>
        <dbReference type="SAM" id="MobiDB-lite"/>
    </source>
</evidence>
<feature type="active site" description="Proton donor/acceptor" evidence="5">
    <location>
        <position position="142"/>
    </location>
</feature>
<feature type="compositionally biased region" description="Low complexity" evidence="6">
    <location>
        <begin position="36"/>
        <end position="48"/>
    </location>
</feature>
<keyword evidence="8" id="KW-1185">Reference proteome</keyword>
<dbReference type="HAMAP" id="MF_03040">
    <property type="entry name" value="USB1"/>
    <property type="match status" value="1"/>
</dbReference>
<dbReference type="Gene3D" id="3.90.1140.10">
    <property type="entry name" value="Cyclic phosphodiesterase"/>
    <property type="match status" value="1"/>
</dbReference>
<dbReference type="STRING" id="578458.D8PZL2"/>
<dbReference type="GO" id="GO:0005634">
    <property type="term" value="C:nucleus"/>
    <property type="evidence" value="ECO:0007669"/>
    <property type="project" value="UniProtKB-SubCell"/>
</dbReference>
<evidence type="ECO:0000256" key="3">
    <source>
        <dbReference type="ARBA" id="ARBA00023239"/>
    </source>
</evidence>
<dbReference type="Pfam" id="PF09749">
    <property type="entry name" value="HVSL"/>
    <property type="match status" value="1"/>
</dbReference>
<accession>D8PZL2</accession>
<comment type="similarity">
    <text evidence="5">Belongs to the 2H phosphoesterase superfamily. USB1 family.</text>
</comment>
<feature type="active site" description="Proton donor/acceptor" evidence="5">
    <location>
        <position position="230"/>
    </location>
</feature>
<evidence type="ECO:0000256" key="2">
    <source>
        <dbReference type="ARBA" id="ARBA00022801"/>
    </source>
</evidence>
<keyword evidence="4 5" id="KW-0539">Nucleus</keyword>
<dbReference type="EMBL" id="GL377304">
    <property type="protein sequence ID" value="EFI99460.1"/>
    <property type="molecule type" value="Genomic_DNA"/>
</dbReference>
<dbReference type="GO" id="GO:0034477">
    <property type="term" value="P:U6 snRNA 3'-end processing"/>
    <property type="evidence" value="ECO:0007669"/>
    <property type="project" value="UniProtKB-UniRule"/>
</dbReference>
<comment type="subcellular location">
    <subcellularLocation>
        <location evidence="5">Nucleus</location>
    </subcellularLocation>
</comment>
<comment type="function">
    <text evidence="5">Phosphodiesterase responsible for the U6 snRNA 3' end processing. Acts as an exoribonuclease (RNase) responsible for trimming the poly(U) tract of the last nucleotides in the pre-U6 snRNA molecule, leading to the formation of mature U6 snRNA.</text>
</comment>
<dbReference type="PANTHER" id="PTHR13522">
    <property type="entry name" value="U6 SNRNA PHOSPHODIESTERASE 1"/>
    <property type="match status" value="1"/>
</dbReference>
<feature type="region of interest" description="Disordered" evidence="6">
    <location>
        <begin position="1"/>
        <end position="66"/>
    </location>
</feature>
<dbReference type="InterPro" id="IPR027521">
    <property type="entry name" value="Usb1"/>
</dbReference>
<dbReference type="VEuPathDB" id="FungiDB:SCHCODRAFT_02614808"/>
<evidence type="ECO:0000313" key="8">
    <source>
        <dbReference type="Proteomes" id="UP000007431"/>
    </source>
</evidence>
<dbReference type="Proteomes" id="UP000007431">
    <property type="component" value="Unassembled WGS sequence"/>
</dbReference>
<keyword evidence="3" id="KW-0456">Lyase</keyword>